<feature type="active site" description="Proton donor" evidence="12">
    <location>
        <position position="82"/>
    </location>
</feature>
<protein>
    <recommendedName>
        <fullName evidence="9 12">N-acetylmuramic acid 6-phosphate etherase</fullName>
        <shortName evidence="12">MurNAc-6-P etherase</shortName>
        <ecNumber evidence="8 12">4.2.1.126</ecNumber>
    </recommendedName>
    <alternativeName>
        <fullName evidence="11 12">N-acetylmuramic acid 6-phosphate hydrolase</fullName>
    </alternativeName>
    <alternativeName>
        <fullName evidence="10 12">N-acetylmuramic acid 6-phosphate lyase</fullName>
    </alternativeName>
</protein>
<evidence type="ECO:0000256" key="1">
    <source>
        <dbReference type="ARBA" id="ARBA00011738"/>
    </source>
</evidence>
<dbReference type="AlphaFoldDB" id="A0A1B7KN03"/>
<dbReference type="Pfam" id="PF22645">
    <property type="entry name" value="GKRP_SIS_N"/>
    <property type="match status" value="1"/>
</dbReference>
<dbReference type="InterPro" id="IPR001347">
    <property type="entry name" value="SIS_dom"/>
</dbReference>
<dbReference type="InterPro" id="IPR005488">
    <property type="entry name" value="Etherase_MurQ"/>
</dbReference>
<dbReference type="FunFam" id="3.40.50.10490:FF:000014">
    <property type="entry name" value="N-acetylmuramic acid 6-phosphate etherase"/>
    <property type="match status" value="1"/>
</dbReference>
<sequence length="295" mass="31946">MLERLTTEQRNNKTRNLDEMTTKEILQVMNEEDKTVAIAVSKELAQIEKLVQKVIASFRQGGRLIYMGAGTSGRLGILDAVECPPTFGTEKEMVQGLIAGGLEAFTNAVEGAEDNEELAVRDLQSIGLTEKDIVIGIAASGRTPYVISGLRYAKHIGAATGSIACNKGAEISKYADISVEVETGPEVLTGSTRLKAGTAQKMVLNMISTASMIGIGKVYKNLMVDVQATNVKLKERAKRIIMQAADVDAKTAEQYYEAAQGHVKTAIVMILLQCSYEEATERLQKANGFVRQALQ</sequence>
<dbReference type="GO" id="GO:0046348">
    <property type="term" value="P:amino sugar catabolic process"/>
    <property type="evidence" value="ECO:0007669"/>
    <property type="project" value="InterPro"/>
</dbReference>
<feature type="active site" evidence="12">
    <location>
        <position position="113"/>
    </location>
</feature>
<evidence type="ECO:0000256" key="9">
    <source>
        <dbReference type="ARBA" id="ARBA00070061"/>
    </source>
</evidence>
<dbReference type="FunFam" id="1.10.8.1080:FF:000001">
    <property type="entry name" value="N-acetylmuramic acid 6-phosphate etherase"/>
    <property type="match status" value="1"/>
</dbReference>
<evidence type="ECO:0000256" key="3">
    <source>
        <dbReference type="ARBA" id="ARBA00023277"/>
    </source>
</evidence>
<evidence type="ECO:0000256" key="8">
    <source>
        <dbReference type="ARBA" id="ARBA00067056"/>
    </source>
</evidence>
<dbReference type="NCBIfam" id="NF003915">
    <property type="entry name" value="PRK05441.1"/>
    <property type="match status" value="1"/>
</dbReference>
<dbReference type="InterPro" id="IPR046348">
    <property type="entry name" value="SIS_dom_sf"/>
</dbReference>
<evidence type="ECO:0000256" key="4">
    <source>
        <dbReference type="ARBA" id="ARBA00051747"/>
    </source>
</evidence>
<evidence type="ECO:0000256" key="6">
    <source>
        <dbReference type="ARBA" id="ARBA00060672"/>
    </source>
</evidence>
<comment type="pathway">
    <text evidence="5">Amino-sugar metabolism; 1,6-anhydro-N-acetylmuramate degradation.</text>
</comment>
<evidence type="ECO:0000256" key="10">
    <source>
        <dbReference type="ARBA" id="ARBA00077905"/>
    </source>
</evidence>
<dbReference type="Gene3D" id="1.10.8.1080">
    <property type="match status" value="1"/>
</dbReference>
<dbReference type="GO" id="GO:0016835">
    <property type="term" value="F:carbon-oxygen lyase activity"/>
    <property type="evidence" value="ECO:0007669"/>
    <property type="project" value="UniProtKB-UniRule"/>
</dbReference>
<comment type="miscellaneous">
    <text evidence="12">A lyase-type mechanism (elimination/hydration) is suggested for the cleavage of the lactyl ether bond of MurNAc 6-phosphate, with the formation of an alpha,beta-unsaturated aldehyde intermediate with (E)-stereochemistry, followed by the syn addition of water to give product.</text>
</comment>
<dbReference type="GO" id="GO:0097173">
    <property type="term" value="P:N-acetylmuramic acid catabolic process"/>
    <property type="evidence" value="ECO:0007669"/>
    <property type="project" value="UniProtKB-UniPathway"/>
</dbReference>
<dbReference type="CDD" id="cd05007">
    <property type="entry name" value="SIS_Etherase"/>
    <property type="match status" value="1"/>
</dbReference>
<dbReference type="GO" id="GO:0097367">
    <property type="term" value="F:carbohydrate derivative binding"/>
    <property type="evidence" value="ECO:0007669"/>
    <property type="project" value="InterPro"/>
</dbReference>
<keyword evidence="2 12" id="KW-0456">Lyase</keyword>
<feature type="domain" description="SIS" evidence="13">
    <location>
        <begin position="54"/>
        <end position="217"/>
    </location>
</feature>
<evidence type="ECO:0000313" key="15">
    <source>
        <dbReference type="Proteomes" id="UP000078290"/>
    </source>
</evidence>
<comment type="caution">
    <text evidence="14">The sequence shown here is derived from an EMBL/GenBank/DDBJ whole genome shotgun (WGS) entry which is preliminary data.</text>
</comment>
<dbReference type="SUPFAM" id="SSF53697">
    <property type="entry name" value="SIS domain"/>
    <property type="match status" value="1"/>
</dbReference>
<evidence type="ECO:0000259" key="13">
    <source>
        <dbReference type="PROSITE" id="PS51464"/>
    </source>
</evidence>
<keyword evidence="3 12" id="KW-0119">Carbohydrate metabolism</keyword>
<dbReference type="UniPathway" id="UPA00342"/>
<evidence type="ECO:0000256" key="7">
    <source>
        <dbReference type="ARBA" id="ARBA00061234"/>
    </source>
</evidence>
<dbReference type="GO" id="GO:0016803">
    <property type="term" value="F:ether hydrolase activity"/>
    <property type="evidence" value="ECO:0007669"/>
    <property type="project" value="TreeGrafter"/>
</dbReference>
<dbReference type="PANTHER" id="PTHR10088">
    <property type="entry name" value="GLUCOKINASE REGULATORY PROTEIN"/>
    <property type="match status" value="1"/>
</dbReference>
<accession>A0A1B7KN03</accession>
<name>A0A1B7KN03_PARTM</name>
<dbReference type="Proteomes" id="UP000078290">
    <property type="component" value="Unassembled WGS sequence"/>
</dbReference>
<dbReference type="PROSITE" id="PS01272">
    <property type="entry name" value="GCKR"/>
    <property type="match status" value="1"/>
</dbReference>
<comment type="similarity">
    <text evidence="7 12">Belongs to the GCKR-like family. MurNAc-6-P etherase subfamily.</text>
</comment>
<evidence type="ECO:0000256" key="2">
    <source>
        <dbReference type="ARBA" id="ARBA00023239"/>
    </source>
</evidence>
<dbReference type="NCBIfam" id="TIGR00274">
    <property type="entry name" value="N-acetylmuramic acid 6-phosphate etherase"/>
    <property type="match status" value="1"/>
</dbReference>
<reference evidence="15" key="1">
    <citation type="submission" date="2016-05" db="EMBL/GenBank/DDBJ databases">
        <authorList>
            <person name="Wang W."/>
            <person name="Zhu L."/>
        </authorList>
    </citation>
    <scope>NUCLEOTIDE SEQUENCE [LARGE SCALE GENOMIC DNA]</scope>
    <source>
        <strain evidence="15">W-2</strain>
    </source>
</reference>
<dbReference type="PANTHER" id="PTHR10088:SF4">
    <property type="entry name" value="GLUCOKINASE REGULATORY PROTEIN"/>
    <property type="match status" value="1"/>
</dbReference>
<dbReference type="OrthoDB" id="9813395at2"/>
<comment type="subunit">
    <text evidence="1 12">Homodimer.</text>
</comment>
<dbReference type="InterPro" id="IPR040190">
    <property type="entry name" value="MURQ/GCKR"/>
</dbReference>
<organism evidence="14 15">
    <name type="scientific">Parageobacillus thermoglucosidasius</name>
    <name type="common">Geobacillus thermoglucosidasius</name>
    <dbReference type="NCBI Taxonomy" id="1426"/>
    <lineage>
        <taxon>Bacteria</taxon>
        <taxon>Bacillati</taxon>
        <taxon>Bacillota</taxon>
        <taxon>Bacilli</taxon>
        <taxon>Bacillales</taxon>
        <taxon>Anoxybacillaceae</taxon>
        <taxon>Parageobacillus</taxon>
    </lineage>
</organism>
<dbReference type="HAMAP" id="MF_00068">
    <property type="entry name" value="MurQ"/>
    <property type="match status" value="1"/>
</dbReference>
<dbReference type="InterPro" id="IPR005486">
    <property type="entry name" value="Glucokinase_regulatory_CS"/>
</dbReference>
<gene>
    <name evidence="12" type="primary">murQ</name>
    <name evidence="14" type="ORF">A7K69_13790</name>
</gene>
<dbReference type="Gene3D" id="3.40.50.10490">
    <property type="entry name" value="Glucose-6-phosphate isomerase like protein, domain 1"/>
    <property type="match status" value="1"/>
</dbReference>
<comment type="catalytic activity">
    <reaction evidence="4 12">
        <text>N-acetyl-D-muramate 6-phosphate + H2O = N-acetyl-D-glucosamine 6-phosphate + (R)-lactate</text>
        <dbReference type="Rhea" id="RHEA:26410"/>
        <dbReference type="ChEBI" id="CHEBI:15377"/>
        <dbReference type="ChEBI" id="CHEBI:16004"/>
        <dbReference type="ChEBI" id="CHEBI:57513"/>
        <dbReference type="ChEBI" id="CHEBI:58722"/>
        <dbReference type="EC" id="4.2.1.126"/>
    </reaction>
</comment>
<comment type="function">
    <text evidence="12">Specifically catalyzes the cleavage of the D-lactyl ether substituent of MurNAc 6-phosphate, producing GlcNAc 6-phosphate and D-lactate.</text>
</comment>
<dbReference type="PROSITE" id="PS51464">
    <property type="entry name" value="SIS"/>
    <property type="match status" value="1"/>
</dbReference>
<dbReference type="RefSeq" id="WP_064552970.1">
    <property type="nucleotide sequence ID" value="NZ_LXMA01000042.1"/>
</dbReference>
<evidence type="ECO:0000256" key="5">
    <source>
        <dbReference type="ARBA" id="ARBA00060595"/>
    </source>
</evidence>
<evidence type="ECO:0000256" key="11">
    <source>
        <dbReference type="ARBA" id="ARBA00084049"/>
    </source>
</evidence>
<dbReference type="EMBL" id="LXMA01000042">
    <property type="protein sequence ID" value="OAT71473.1"/>
    <property type="molecule type" value="Genomic_DNA"/>
</dbReference>
<dbReference type="EC" id="4.2.1.126" evidence="8 12"/>
<comment type="pathway">
    <text evidence="12">Amino-sugar metabolism; N-acetylmuramate degradation.</text>
</comment>
<evidence type="ECO:0000313" key="14">
    <source>
        <dbReference type="EMBL" id="OAT71473.1"/>
    </source>
</evidence>
<proteinExistence type="inferred from homology"/>
<comment type="pathway">
    <text evidence="6">Cell wall biogenesis.</text>
</comment>
<dbReference type="GO" id="GO:0009254">
    <property type="term" value="P:peptidoglycan turnover"/>
    <property type="evidence" value="ECO:0007669"/>
    <property type="project" value="TreeGrafter"/>
</dbReference>
<dbReference type="NCBIfam" id="NF009222">
    <property type="entry name" value="PRK12570.1"/>
    <property type="match status" value="1"/>
</dbReference>
<evidence type="ECO:0000256" key="12">
    <source>
        <dbReference type="HAMAP-Rule" id="MF_00068"/>
    </source>
</evidence>